<gene>
    <name evidence="1" type="ORF">HPB48_026467</name>
</gene>
<protein>
    <submittedName>
        <fullName evidence="1">Uncharacterized protein</fullName>
    </submittedName>
</protein>
<reference evidence="1 2" key="1">
    <citation type="journal article" date="2020" name="Cell">
        <title>Large-Scale Comparative Analyses of Tick Genomes Elucidate Their Genetic Diversity and Vector Capacities.</title>
        <authorList>
            <consortium name="Tick Genome and Microbiome Consortium (TIGMIC)"/>
            <person name="Jia N."/>
            <person name="Wang J."/>
            <person name="Shi W."/>
            <person name="Du L."/>
            <person name="Sun Y."/>
            <person name="Zhan W."/>
            <person name="Jiang J.F."/>
            <person name="Wang Q."/>
            <person name="Zhang B."/>
            <person name="Ji P."/>
            <person name="Bell-Sakyi L."/>
            <person name="Cui X.M."/>
            <person name="Yuan T.T."/>
            <person name="Jiang B.G."/>
            <person name="Yang W.F."/>
            <person name="Lam T.T."/>
            <person name="Chang Q.C."/>
            <person name="Ding S.J."/>
            <person name="Wang X.J."/>
            <person name="Zhu J.G."/>
            <person name="Ruan X.D."/>
            <person name="Zhao L."/>
            <person name="Wei J.T."/>
            <person name="Ye R.Z."/>
            <person name="Que T.C."/>
            <person name="Du C.H."/>
            <person name="Zhou Y.H."/>
            <person name="Cheng J.X."/>
            <person name="Dai P.F."/>
            <person name="Guo W.B."/>
            <person name="Han X.H."/>
            <person name="Huang E.J."/>
            <person name="Li L.F."/>
            <person name="Wei W."/>
            <person name="Gao Y.C."/>
            <person name="Liu J.Z."/>
            <person name="Shao H.Z."/>
            <person name="Wang X."/>
            <person name="Wang C.C."/>
            <person name="Yang T.C."/>
            <person name="Huo Q.B."/>
            <person name="Li W."/>
            <person name="Chen H.Y."/>
            <person name="Chen S.E."/>
            <person name="Zhou L.G."/>
            <person name="Ni X.B."/>
            <person name="Tian J.H."/>
            <person name="Sheng Y."/>
            <person name="Liu T."/>
            <person name="Pan Y.S."/>
            <person name="Xia L.Y."/>
            <person name="Li J."/>
            <person name="Zhao F."/>
            <person name="Cao W.C."/>
        </authorList>
    </citation>
    <scope>NUCLEOTIDE SEQUENCE [LARGE SCALE GENOMIC DNA]</scope>
    <source>
        <strain evidence="1">HaeL-2018</strain>
    </source>
</reference>
<keyword evidence="2" id="KW-1185">Reference proteome</keyword>
<evidence type="ECO:0000313" key="2">
    <source>
        <dbReference type="Proteomes" id="UP000821853"/>
    </source>
</evidence>
<accession>A0A9J6HAU8</accession>
<evidence type="ECO:0000313" key="1">
    <source>
        <dbReference type="EMBL" id="KAH9384460.1"/>
    </source>
</evidence>
<dbReference type="AlphaFoldDB" id="A0A9J6HAU8"/>
<name>A0A9J6HAU8_HAELO</name>
<organism evidence="1 2">
    <name type="scientific">Haemaphysalis longicornis</name>
    <name type="common">Bush tick</name>
    <dbReference type="NCBI Taxonomy" id="44386"/>
    <lineage>
        <taxon>Eukaryota</taxon>
        <taxon>Metazoa</taxon>
        <taxon>Ecdysozoa</taxon>
        <taxon>Arthropoda</taxon>
        <taxon>Chelicerata</taxon>
        <taxon>Arachnida</taxon>
        <taxon>Acari</taxon>
        <taxon>Parasitiformes</taxon>
        <taxon>Ixodida</taxon>
        <taxon>Ixodoidea</taxon>
        <taxon>Ixodidae</taxon>
        <taxon>Haemaphysalinae</taxon>
        <taxon>Haemaphysalis</taxon>
    </lineage>
</organism>
<dbReference type="VEuPathDB" id="VectorBase:HLOH_061583"/>
<sequence length="84" mass="9527">MDCAGHQRVDRSRSGDCCGWRALQRGCCFLRMALLRDAEHLFRRASQAGEPLLRANLWLLFVPKPIQRSHSPNFSVSTAARSDK</sequence>
<dbReference type="OrthoDB" id="421121at2759"/>
<dbReference type="Proteomes" id="UP000821853">
    <property type="component" value="Unassembled WGS sequence"/>
</dbReference>
<proteinExistence type="predicted"/>
<dbReference type="EMBL" id="JABSTR010002458">
    <property type="protein sequence ID" value="KAH9384460.1"/>
    <property type="molecule type" value="Genomic_DNA"/>
</dbReference>
<comment type="caution">
    <text evidence="1">The sequence shown here is derived from an EMBL/GenBank/DDBJ whole genome shotgun (WGS) entry which is preliminary data.</text>
</comment>